<comment type="subcellular location">
    <subcellularLocation>
        <location evidence="1">Membrane</location>
        <topology evidence="1">Multi-pass membrane protein</topology>
    </subcellularLocation>
</comment>
<feature type="region of interest" description="Disordered" evidence="9">
    <location>
        <begin position="312"/>
        <end position="337"/>
    </location>
</feature>
<keyword evidence="13" id="KW-1185">Reference proteome</keyword>
<dbReference type="Proteomes" id="UP001249851">
    <property type="component" value="Unassembled WGS sequence"/>
</dbReference>
<dbReference type="AlphaFoldDB" id="A0AAD9VCB0"/>
<evidence type="ECO:0000259" key="11">
    <source>
        <dbReference type="PROSITE" id="PS50262"/>
    </source>
</evidence>
<dbReference type="FunFam" id="1.20.1070.10:FF:000368">
    <property type="entry name" value="Predicted protein"/>
    <property type="match status" value="1"/>
</dbReference>
<evidence type="ECO:0000256" key="7">
    <source>
        <dbReference type="ARBA" id="ARBA00023224"/>
    </source>
</evidence>
<dbReference type="PRINTS" id="PR00237">
    <property type="entry name" value="GPCRRHODOPSN"/>
</dbReference>
<dbReference type="GO" id="GO:0005886">
    <property type="term" value="C:plasma membrane"/>
    <property type="evidence" value="ECO:0007669"/>
    <property type="project" value="TreeGrafter"/>
</dbReference>
<reference evidence="12" key="1">
    <citation type="journal article" date="2023" name="G3 (Bethesda)">
        <title>Whole genome assembly and annotation of the endangered Caribbean coral Acropora cervicornis.</title>
        <authorList>
            <person name="Selwyn J.D."/>
            <person name="Vollmer S.V."/>
        </authorList>
    </citation>
    <scope>NUCLEOTIDE SEQUENCE</scope>
    <source>
        <strain evidence="12">K2</strain>
    </source>
</reference>
<dbReference type="GO" id="GO:0004930">
    <property type="term" value="F:G protein-coupled receptor activity"/>
    <property type="evidence" value="ECO:0007669"/>
    <property type="project" value="UniProtKB-KW"/>
</dbReference>
<reference evidence="12" key="2">
    <citation type="journal article" date="2023" name="Science">
        <title>Genomic signatures of disease resistance in endangered staghorn corals.</title>
        <authorList>
            <person name="Vollmer S.V."/>
            <person name="Selwyn J.D."/>
            <person name="Despard B.A."/>
            <person name="Roesel C.L."/>
        </authorList>
    </citation>
    <scope>NUCLEOTIDE SEQUENCE</scope>
    <source>
        <strain evidence="12">K2</strain>
    </source>
</reference>
<dbReference type="SUPFAM" id="SSF81321">
    <property type="entry name" value="Family A G protein-coupled receptor-like"/>
    <property type="match status" value="1"/>
</dbReference>
<evidence type="ECO:0000313" key="12">
    <source>
        <dbReference type="EMBL" id="KAK2569191.1"/>
    </source>
</evidence>
<keyword evidence="2 8" id="KW-0812">Transmembrane</keyword>
<protein>
    <submittedName>
        <fullName evidence="12">Galanin receptor 2b</fullName>
    </submittedName>
</protein>
<keyword evidence="4 8" id="KW-0297">G-protein coupled receptor</keyword>
<dbReference type="InterPro" id="IPR017452">
    <property type="entry name" value="GPCR_Rhodpsn_7TM"/>
</dbReference>
<evidence type="ECO:0000256" key="2">
    <source>
        <dbReference type="ARBA" id="ARBA00022692"/>
    </source>
</evidence>
<evidence type="ECO:0000256" key="10">
    <source>
        <dbReference type="SAM" id="Phobius"/>
    </source>
</evidence>
<dbReference type="EMBL" id="JARQWQ010000010">
    <property type="protein sequence ID" value="KAK2569191.1"/>
    <property type="molecule type" value="Genomic_DNA"/>
</dbReference>
<dbReference type="PROSITE" id="PS50262">
    <property type="entry name" value="G_PROTEIN_RECEP_F1_2"/>
    <property type="match status" value="1"/>
</dbReference>
<feature type="transmembrane region" description="Helical" evidence="10">
    <location>
        <begin position="229"/>
        <end position="249"/>
    </location>
</feature>
<dbReference type="SMART" id="SM01381">
    <property type="entry name" value="7TM_GPCR_Srsx"/>
    <property type="match status" value="1"/>
</dbReference>
<evidence type="ECO:0000256" key="3">
    <source>
        <dbReference type="ARBA" id="ARBA00022989"/>
    </source>
</evidence>
<comment type="similarity">
    <text evidence="8">Belongs to the G-protein coupled receptor 1 family.</text>
</comment>
<evidence type="ECO:0000256" key="6">
    <source>
        <dbReference type="ARBA" id="ARBA00023170"/>
    </source>
</evidence>
<keyword evidence="7 8" id="KW-0807">Transducer</keyword>
<feature type="transmembrane region" description="Helical" evidence="10">
    <location>
        <begin position="94"/>
        <end position="111"/>
    </location>
</feature>
<evidence type="ECO:0000256" key="9">
    <source>
        <dbReference type="SAM" id="MobiDB-lite"/>
    </source>
</evidence>
<dbReference type="PANTHER" id="PTHR45695">
    <property type="entry name" value="LEUCOKININ RECEPTOR-RELATED"/>
    <property type="match status" value="1"/>
</dbReference>
<dbReference type="CDD" id="cd00637">
    <property type="entry name" value="7tm_classA_rhodopsin-like"/>
    <property type="match status" value="1"/>
</dbReference>
<gene>
    <name evidence="12" type="ORF">P5673_006090</name>
</gene>
<feature type="domain" description="G-protein coupled receptors family 1 profile" evidence="11">
    <location>
        <begin position="28"/>
        <end position="281"/>
    </location>
</feature>
<dbReference type="PROSITE" id="PS00237">
    <property type="entry name" value="G_PROTEIN_RECEP_F1_1"/>
    <property type="match status" value="1"/>
</dbReference>
<feature type="transmembrane region" description="Helical" evidence="10">
    <location>
        <begin position="12"/>
        <end position="37"/>
    </location>
</feature>
<feature type="transmembrane region" description="Helical" evidence="10">
    <location>
        <begin position="261"/>
        <end position="284"/>
    </location>
</feature>
<dbReference type="Gene3D" id="1.20.1070.10">
    <property type="entry name" value="Rhodopsin 7-helix transmembrane proteins"/>
    <property type="match status" value="1"/>
</dbReference>
<dbReference type="InterPro" id="IPR000276">
    <property type="entry name" value="GPCR_Rhodpsn"/>
</dbReference>
<keyword evidence="5 10" id="KW-0472">Membrane</keyword>
<dbReference type="Pfam" id="PF00001">
    <property type="entry name" value="7tm_1"/>
    <property type="match status" value="1"/>
</dbReference>
<feature type="compositionally biased region" description="Polar residues" evidence="9">
    <location>
        <begin position="317"/>
        <end position="326"/>
    </location>
</feature>
<evidence type="ECO:0000256" key="4">
    <source>
        <dbReference type="ARBA" id="ARBA00023040"/>
    </source>
</evidence>
<dbReference type="PANTHER" id="PTHR45695:SF9">
    <property type="entry name" value="LEUCOKININ RECEPTOR"/>
    <property type="match status" value="1"/>
</dbReference>
<feature type="transmembrane region" description="Helical" evidence="10">
    <location>
        <begin position="132"/>
        <end position="156"/>
    </location>
</feature>
<name>A0AAD9VCB0_ACRCE</name>
<feature type="transmembrane region" description="Helical" evidence="10">
    <location>
        <begin position="176"/>
        <end position="197"/>
    </location>
</feature>
<evidence type="ECO:0000256" key="1">
    <source>
        <dbReference type="ARBA" id="ARBA00004141"/>
    </source>
</evidence>
<accession>A0AAD9VCB0</accession>
<proteinExistence type="inferred from homology"/>
<keyword evidence="6 8" id="KW-0675">Receptor</keyword>
<organism evidence="12 13">
    <name type="scientific">Acropora cervicornis</name>
    <name type="common">Staghorn coral</name>
    <dbReference type="NCBI Taxonomy" id="6130"/>
    <lineage>
        <taxon>Eukaryota</taxon>
        <taxon>Metazoa</taxon>
        <taxon>Cnidaria</taxon>
        <taxon>Anthozoa</taxon>
        <taxon>Hexacorallia</taxon>
        <taxon>Scleractinia</taxon>
        <taxon>Astrocoeniina</taxon>
        <taxon>Acroporidae</taxon>
        <taxon>Acropora</taxon>
    </lineage>
</organism>
<evidence type="ECO:0000313" key="13">
    <source>
        <dbReference type="Proteomes" id="UP001249851"/>
    </source>
</evidence>
<evidence type="ECO:0000256" key="5">
    <source>
        <dbReference type="ARBA" id="ARBA00023136"/>
    </source>
</evidence>
<keyword evidence="3 10" id="KW-1133">Transmembrane helix</keyword>
<comment type="caution">
    <text evidence="12">The sequence shown here is derived from an EMBL/GenBank/DDBJ whole genome shotgun (WGS) entry which is preliminary data.</text>
</comment>
<feature type="transmembrane region" description="Helical" evidence="10">
    <location>
        <begin position="49"/>
        <end position="74"/>
    </location>
</feature>
<evidence type="ECO:0000256" key="8">
    <source>
        <dbReference type="RuleBase" id="RU000688"/>
    </source>
</evidence>
<sequence length="337" mass="38722">MTIYTTSLAAQVSITTVFSVLVLVGVIGNTLSCLVIILNRSMRTPMNYLILNLALADIMVTLFIAPRFIFIHSFDHPRGLIGSIICKFFTGGNFSWMGGSASVFSLVAISVERYFAVVHPYKTRGKLTTKKLHYVILACWVVAIVFNLPLFFIINYNEKIDFCTEYWPEEWMAKAYSSSWLVLFGVIPIALMTALYVRVIRRLWIKPQDGPRVTQAAVLKSRKRVTKMVIMVSAVYAITWFPVLIIYMLNYYYKDQHYGNVTYVIAIVIVTFNSCVNPFVYAFCNGRFRSHLKKLFAFTCLKANQIRLEREKRDQTAMATTDSSNSQKRRQEFEMQI</sequence>